<evidence type="ECO:0000256" key="7">
    <source>
        <dbReference type="ARBA" id="ARBA00063809"/>
    </source>
</evidence>
<evidence type="ECO:0000256" key="10">
    <source>
        <dbReference type="ARBA" id="ARBA00075110"/>
    </source>
</evidence>
<dbReference type="GO" id="GO:0008146">
    <property type="term" value="F:sulfotransferase activity"/>
    <property type="evidence" value="ECO:0007669"/>
    <property type="project" value="TreeGrafter"/>
</dbReference>
<dbReference type="EC" id="2.7.7.80" evidence="8"/>
<dbReference type="PANTHER" id="PTHR10953">
    <property type="entry name" value="UBIQUITIN-ACTIVATING ENZYME E1"/>
    <property type="match status" value="1"/>
</dbReference>
<dbReference type="Gene3D" id="3.40.250.10">
    <property type="entry name" value="Rhodanese-like domain"/>
    <property type="match status" value="1"/>
</dbReference>
<comment type="subunit">
    <text evidence="7">Homodimer. Forms a stable heterotetrameric complex of 2 MoeB and 2 MoaD during adenylation of MoaD.</text>
</comment>
<dbReference type="NCBIfam" id="NF004281">
    <property type="entry name" value="PRK05690.1"/>
    <property type="match status" value="1"/>
</dbReference>
<dbReference type="RefSeq" id="WP_054724914.1">
    <property type="nucleotide sequence ID" value="NZ_CP012898.1"/>
</dbReference>
<comment type="catalytic activity">
    <reaction evidence="5">
        <text>[molybdopterin-synthase sulfur-carrier protein]-C-terminal Gly-Gly + ATP + H(+) = [molybdopterin-synthase sulfur-carrier protein]-C-terminal Gly-Gly-AMP + diphosphate</text>
        <dbReference type="Rhea" id="RHEA:43616"/>
        <dbReference type="Rhea" id="RHEA-COMP:12159"/>
        <dbReference type="Rhea" id="RHEA-COMP:12202"/>
        <dbReference type="ChEBI" id="CHEBI:15378"/>
        <dbReference type="ChEBI" id="CHEBI:30616"/>
        <dbReference type="ChEBI" id="CHEBI:33019"/>
        <dbReference type="ChEBI" id="CHEBI:90618"/>
        <dbReference type="ChEBI" id="CHEBI:90778"/>
        <dbReference type="EC" id="2.7.7.80"/>
    </reaction>
</comment>
<dbReference type="OrthoDB" id="9804286at2"/>
<evidence type="ECO:0000256" key="3">
    <source>
        <dbReference type="ARBA" id="ARBA00022741"/>
    </source>
</evidence>
<dbReference type="FunFam" id="3.40.50.720:FF:000033">
    <property type="entry name" value="Adenylyltransferase and sulfurtransferase MOCS3"/>
    <property type="match status" value="1"/>
</dbReference>
<dbReference type="EMBL" id="CP012898">
    <property type="protein sequence ID" value="ALJ04313.1"/>
    <property type="molecule type" value="Genomic_DNA"/>
</dbReference>
<dbReference type="GO" id="GO:0061605">
    <property type="term" value="F:molybdopterin-synthase adenylyltransferase activity"/>
    <property type="evidence" value="ECO:0007669"/>
    <property type="project" value="UniProtKB-EC"/>
</dbReference>
<accession>A0A0P0CEB1</accession>
<gene>
    <name evidence="14" type="ORF">APS56_03780</name>
</gene>
<evidence type="ECO:0000256" key="4">
    <source>
        <dbReference type="ARBA" id="ARBA00022840"/>
    </source>
</evidence>
<dbReference type="AlphaFoldDB" id="A0A0P0CEB1"/>
<evidence type="ECO:0000313" key="15">
    <source>
        <dbReference type="Proteomes" id="UP000057981"/>
    </source>
</evidence>
<dbReference type="PANTHER" id="PTHR10953:SF102">
    <property type="entry name" value="ADENYLYLTRANSFERASE AND SULFURTRANSFERASE MOCS3"/>
    <property type="match status" value="1"/>
</dbReference>
<dbReference type="InterPro" id="IPR036873">
    <property type="entry name" value="Rhodanese-like_dom_sf"/>
</dbReference>
<keyword evidence="3" id="KW-0547">Nucleotide-binding</keyword>
<dbReference type="GO" id="GO:0005524">
    <property type="term" value="F:ATP binding"/>
    <property type="evidence" value="ECO:0007669"/>
    <property type="project" value="UniProtKB-KW"/>
</dbReference>
<evidence type="ECO:0000256" key="1">
    <source>
        <dbReference type="ARBA" id="ARBA00009919"/>
    </source>
</evidence>
<dbReference type="KEGG" id="ahz:APS56_03780"/>
<keyword evidence="15" id="KW-1185">Reference proteome</keyword>
<keyword evidence="2" id="KW-0808">Transferase</keyword>
<dbReference type="InterPro" id="IPR001763">
    <property type="entry name" value="Rhodanese-like_dom"/>
</dbReference>
<feature type="domain" description="Rhodanese" evidence="13">
    <location>
        <begin position="271"/>
        <end position="352"/>
    </location>
</feature>
<evidence type="ECO:0000259" key="13">
    <source>
        <dbReference type="PROSITE" id="PS50206"/>
    </source>
</evidence>
<evidence type="ECO:0000256" key="2">
    <source>
        <dbReference type="ARBA" id="ARBA00022679"/>
    </source>
</evidence>
<reference evidence="14 15" key="1">
    <citation type="submission" date="2015-10" db="EMBL/GenBank/DDBJ databases">
        <authorList>
            <person name="Gilbert D.G."/>
        </authorList>
    </citation>
    <scope>NUCLEOTIDE SEQUENCE [LARGE SCALE GENOMIC DNA]</scope>
    <source>
        <strain evidence="15">HZ-22</strain>
    </source>
</reference>
<evidence type="ECO:0000256" key="5">
    <source>
        <dbReference type="ARBA" id="ARBA00052218"/>
    </source>
</evidence>
<dbReference type="InterPro" id="IPR000594">
    <property type="entry name" value="ThiF_NAD_FAD-bd"/>
</dbReference>
<evidence type="ECO:0000313" key="14">
    <source>
        <dbReference type="EMBL" id="ALJ04313.1"/>
    </source>
</evidence>
<evidence type="ECO:0000256" key="12">
    <source>
        <dbReference type="ARBA" id="ARBA00078531"/>
    </source>
</evidence>
<dbReference type="PROSITE" id="PS50206">
    <property type="entry name" value="RHODANESE_3"/>
    <property type="match status" value="1"/>
</dbReference>
<dbReference type="InterPro" id="IPR035985">
    <property type="entry name" value="Ubiquitin-activating_enz"/>
</dbReference>
<dbReference type="SUPFAM" id="SSF69572">
    <property type="entry name" value="Activating enzymes of the ubiquitin-like proteins"/>
    <property type="match status" value="1"/>
</dbReference>
<dbReference type="CDD" id="cd00757">
    <property type="entry name" value="ThiF_MoeB_HesA_family"/>
    <property type="match status" value="1"/>
</dbReference>
<dbReference type="STRING" id="1736674.APS56_03780"/>
<protein>
    <recommendedName>
        <fullName evidence="9">Molybdopterin-synthase adenylyltransferase</fullName>
        <ecNumber evidence="8">2.7.7.80</ecNumber>
    </recommendedName>
    <alternativeName>
        <fullName evidence="12">MoaD protein adenylase</fullName>
    </alternativeName>
    <alternativeName>
        <fullName evidence="10">Molybdopterin-converting factor subunit 1 adenylase</fullName>
    </alternativeName>
    <alternativeName>
        <fullName evidence="11">Sulfur carrier protein MoaD adenylyltransferase</fullName>
    </alternativeName>
</protein>
<proteinExistence type="inferred from homology"/>
<evidence type="ECO:0000256" key="11">
    <source>
        <dbReference type="ARBA" id="ARBA00075328"/>
    </source>
</evidence>
<dbReference type="GO" id="GO:0008641">
    <property type="term" value="F:ubiquitin-like modifier activating enzyme activity"/>
    <property type="evidence" value="ECO:0007669"/>
    <property type="project" value="InterPro"/>
</dbReference>
<organism evidence="14 15">
    <name type="scientific">Pseudalgibacter alginicilyticus</name>
    <dbReference type="NCBI Taxonomy" id="1736674"/>
    <lineage>
        <taxon>Bacteria</taxon>
        <taxon>Pseudomonadati</taxon>
        <taxon>Bacteroidota</taxon>
        <taxon>Flavobacteriia</taxon>
        <taxon>Flavobacteriales</taxon>
        <taxon>Flavobacteriaceae</taxon>
        <taxon>Pseudalgibacter</taxon>
    </lineage>
</organism>
<dbReference type="GO" id="GO:0005829">
    <property type="term" value="C:cytosol"/>
    <property type="evidence" value="ECO:0007669"/>
    <property type="project" value="TreeGrafter"/>
</dbReference>
<name>A0A0P0CEB1_9FLAO</name>
<sequence>MTRYNRHIVLSEIGQIGQDKLSNAKVLVIGAGGLGCPISQYLAAAGIGMLGIIDFDIVEISNLQRQVLFGNSSLGQNKAIAAKKRLKDLNSDITIMAYPYKLTHKNAVELFNQYDIIVDGSDNFETRYLVNDASIITNKPLVFGAIYKFEGQVAVFNYQNGPSYRCLFPNPPEKDTIPNCSEIGVLGMLPGIIGCMQANEVLKIILGIGKVLSEKILYYNALTLQTSTLKISKNEAAFATILKEKINVSKKVITTNCQHEIKEVSIHDILLKENIQIIDVRELYEQPKINNLNITQIPLSELEKNLNKIDLKKDVFLFCQSGVRSKKALSILKTLNINNCFNIKEGVSTINNILNNRSSLKKEQLKP</sequence>
<dbReference type="GO" id="GO:0004792">
    <property type="term" value="F:thiosulfate-cyanide sulfurtransferase activity"/>
    <property type="evidence" value="ECO:0007669"/>
    <property type="project" value="TreeGrafter"/>
</dbReference>
<comment type="similarity">
    <text evidence="1">Belongs to the HesA/MoeB/ThiF family.</text>
</comment>
<evidence type="ECO:0000256" key="9">
    <source>
        <dbReference type="ARBA" id="ARBA00073635"/>
    </source>
</evidence>
<dbReference type="PATRIC" id="fig|1736674.3.peg.779"/>
<keyword evidence="4" id="KW-0067">ATP-binding</keyword>
<evidence type="ECO:0000256" key="6">
    <source>
        <dbReference type="ARBA" id="ARBA00055169"/>
    </source>
</evidence>
<evidence type="ECO:0000256" key="8">
    <source>
        <dbReference type="ARBA" id="ARBA00066884"/>
    </source>
</evidence>
<dbReference type="CDD" id="cd00158">
    <property type="entry name" value="RHOD"/>
    <property type="match status" value="1"/>
</dbReference>
<dbReference type="Proteomes" id="UP000057981">
    <property type="component" value="Chromosome"/>
</dbReference>
<dbReference type="Gene3D" id="3.40.50.720">
    <property type="entry name" value="NAD(P)-binding Rossmann-like Domain"/>
    <property type="match status" value="1"/>
</dbReference>
<comment type="function">
    <text evidence="6">Catalyzes the adenylation by ATP of the carboxyl group of the C-terminal glycine of sulfur carrier protein MoaD.</text>
</comment>
<dbReference type="Pfam" id="PF00899">
    <property type="entry name" value="ThiF"/>
    <property type="match status" value="1"/>
</dbReference>
<dbReference type="Pfam" id="PF00581">
    <property type="entry name" value="Rhodanese"/>
    <property type="match status" value="1"/>
</dbReference>
<dbReference type="InterPro" id="IPR045886">
    <property type="entry name" value="ThiF/MoeB/HesA"/>
</dbReference>